<dbReference type="PANTHER" id="PTHR33993:SF14">
    <property type="entry name" value="GB|AAF24581.1"/>
    <property type="match status" value="1"/>
</dbReference>
<comment type="caution">
    <text evidence="2">The sequence shown here is derived from an EMBL/GenBank/DDBJ whole genome shotgun (WGS) entry which is preliminary data.</text>
</comment>
<dbReference type="InterPro" id="IPR029068">
    <property type="entry name" value="Glyas_Bleomycin-R_OHBP_Dase"/>
</dbReference>
<evidence type="ECO:0000259" key="1">
    <source>
        <dbReference type="PROSITE" id="PS51819"/>
    </source>
</evidence>
<keyword evidence="3" id="KW-1185">Reference proteome</keyword>
<dbReference type="InterPro" id="IPR037523">
    <property type="entry name" value="VOC_core"/>
</dbReference>
<dbReference type="Gene3D" id="3.10.180.10">
    <property type="entry name" value="2,3-Dihydroxybiphenyl 1,2-Dioxygenase, domain 1"/>
    <property type="match status" value="2"/>
</dbReference>
<reference evidence="2" key="1">
    <citation type="submission" date="2020-11" db="EMBL/GenBank/DDBJ databases">
        <title>Bacterial whole genome sequence for Caenimonas sp. DR4.4.</title>
        <authorList>
            <person name="Le V."/>
            <person name="Ko S.-R."/>
            <person name="Ahn C.-Y."/>
            <person name="Oh H.-M."/>
        </authorList>
    </citation>
    <scope>NUCLEOTIDE SEQUENCE</scope>
    <source>
        <strain evidence="2">DR4.4</strain>
    </source>
</reference>
<dbReference type="InterPro" id="IPR004360">
    <property type="entry name" value="Glyas_Fos-R_dOase_dom"/>
</dbReference>
<gene>
    <name evidence="2" type="ORF">I5803_20330</name>
</gene>
<evidence type="ECO:0000313" key="2">
    <source>
        <dbReference type="EMBL" id="MBG9390389.1"/>
    </source>
</evidence>
<accession>A0A931H803</accession>
<organism evidence="2 3">
    <name type="scientific">Caenimonas aquaedulcis</name>
    <dbReference type="NCBI Taxonomy" id="2793270"/>
    <lineage>
        <taxon>Bacteria</taxon>
        <taxon>Pseudomonadati</taxon>
        <taxon>Pseudomonadota</taxon>
        <taxon>Betaproteobacteria</taxon>
        <taxon>Burkholderiales</taxon>
        <taxon>Comamonadaceae</taxon>
        <taxon>Caenimonas</taxon>
    </lineage>
</organism>
<dbReference type="RefSeq" id="WP_196988130.1">
    <property type="nucleotide sequence ID" value="NZ_JADWYS010000001.1"/>
</dbReference>
<dbReference type="AlphaFoldDB" id="A0A931H803"/>
<evidence type="ECO:0000313" key="3">
    <source>
        <dbReference type="Proteomes" id="UP000651050"/>
    </source>
</evidence>
<proteinExistence type="predicted"/>
<dbReference type="PANTHER" id="PTHR33993">
    <property type="entry name" value="GLYOXALASE-RELATED"/>
    <property type="match status" value="1"/>
</dbReference>
<dbReference type="Proteomes" id="UP000651050">
    <property type="component" value="Unassembled WGS sequence"/>
</dbReference>
<dbReference type="PROSITE" id="PS51819">
    <property type="entry name" value="VOC"/>
    <property type="match status" value="2"/>
</dbReference>
<name>A0A931H803_9BURK</name>
<dbReference type="Pfam" id="PF00903">
    <property type="entry name" value="Glyoxalase"/>
    <property type="match status" value="2"/>
</dbReference>
<dbReference type="CDD" id="cd07247">
    <property type="entry name" value="SgaA_N_like"/>
    <property type="match status" value="1"/>
</dbReference>
<feature type="domain" description="VOC" evidence="1">
    <location>
        <begin position="6"/>
        <end position="118"/>
    </location>
</feature>
<protein>
    <submittedName>
        <fullName evidence="2">VOC family protein</fullName>
    </submittedName>
</protein>
<dbReference type="InterPro" id="IPR052164">
    <property type="entry name" value="Anthracycline_SecMetBiosynth"/>
</dbReference>
<dbReference type="EMBL" id="JADWYS010000001">
    <property type="protein sequence ID" value="MBG9390389.1"/>
    <property type="molecule type" value="Genomic_DNA"/>
</dbReference>
<feature type="domain" description="VOC" evidence="1">
    <location>
        <begin position="131"/>
        <end position="248"/>
    </location>
</feature>
<sequence length="252" mass="26843">MHHPGKFTWFEHFSGDPGKARDFYEALFGWKLKRVRGPQREYDMFHNAGEGVAGLLPAPAGTPNLWMSYLSVADVDAAFAAALAAGAKGLMPPADYFGVGRAATIADPAGAVLSLWRGAQGDREDRERTPAGDWVWNELATPDPGAAVALYEKVFGFTHDEMDMGAQGKYHVLNSADGKGRAGVMKSPHAGMPAMWTPYVHVEQADATAARVAPLGGTLLLPPMDVPTVGRIAMLQDPLGVSVAFLQPAVMG</sequence>
<dbReference type="SUPFAM" id="SSF54593">
    <property type="entry name" value="Glyoxalase/Bleomycin resistance protein/Dihydroxybiphenyl dioxygenase"/>
    <property type="match status" value="2"/>
</dbReference>